<organism evidence="2 3">
    <name type="scientific">Anaeroselena agilis</name>
    <dbReference type="NCBI Taxonomy" id="3063788"/>
    <lineage>
        <taxon>Bacteria</taxon>
        <taxon>Bacillati</taxon>
        <taxon>Bacillota</taxon>
        <taxon>Negativicutes</taxon>
        <taxon>Acetonemataceae</taxon>
        <taxon>Anaeroselena</taxon>
    </lineage>
</organism>
<comment type="caution">
    <text evidence="2">The sequence shown here is derived from an EMBL/GenBank/DDBJ whole genome shotgun (WGS) entry which is preliminary data.</text>
</comment>
<accession>A0ABU3NY31</accession>
<evidence type="ECO:0000313" key="2">
    <source>
        <dbReference type="EMBL" id="MDT8901710.1"/>
    </source>
</evidence>
<dbReference type="Pfam" id="PF00583">
    <property type="entry name" value="Acetyltransf_1"/>
    <property type="match status" value="1"/>
</dbReference>
<evidence type="ECO:0000259" key="1">
    <source>
        <dbReference type="PROSITE" id="PS51186"/>
    </source>
</evidence>
<dbReference type="Gene3D" id="3.40.630.30">
    <property type="match status" value="1"/>
</dbReference>
<reference evidence="2 3" key="1">
    <citation type="submission" date="2023-07" db="EMBL/GenBank/DDBJ databases">
        <title>The novel representative of Negativicutes class, Anaeroselena agilis gen. nov. sp. nov.</title>
        <authorList>
            <person name="Prokofeva M.I."/>
            <person name="Elcheninov A.G."/>
            <person name="Klyukina A."/>
            <person name="Kublanov I.V."/>
            <person name="Frolov E.N."/>
            <person name="Podosokorskaya O.A."/>
        </authorList>
    </citation>
    <scope>NUCLEOTIDE SEQUENCE [LARGE SCALE GENOMIC DNA]</scope>
    <source>
        <strain evidence="2 3">4137-cl</strain>
    </source>
</reference>
<dbReference type="CDD" id="cd04301">
    <property type="entry name" value="NAT_SF"/>
    <property type="match status" value="1"/>
</dbReference>
<sequence>MTAGPAPSAIVAAIGENLREYALLAGCAPTGKSGSGGEITWIDTGTDALNRVLAARYTARRAEAGIRETAAIFGGRPLTWITGPADRPADLGRRLLDHGFRHQMHWRGMALALGRTAPAAAPPAGLEIRQALNPDGIAEWGRTAAAGFAMPERVARDFPVLFASLPTDKIAYFLAYRGSQPVATASVFLGSGGVAGAYFISTLGSARRSGAATALTRALIGHAADRGYRLLVLEASPAGYEVYRRLNFTEYCPMDAYILNM</sequence>
<keyword evidence="3" id="KW-1185">Reference proteome</keyword>
<dbReference type="Proteomes" id="UP001254848">
    <property type="component" value="Unassembled WGS sequence"/>
</dbReference>
<dbReference type="EMBL" id="JAUOZS010000001">
    <property type="protein sequence ID" value="MDT8901710.1"/>
    <property type="molecule type" value="Genomic_DNA"/>
</dbReference>
<dbReference type="SUPFAM" id="SSF55729">
    <property type="entry name" value="Acyl-CoA N-acyltransferases (Nat)"/>
    <property type="match status" value="1"/>
</dbReference>
<protein>
    <submittedName>
        <fullName evidence="2">GNAT family N-acetyltransferase</fullName>
    </submittedName>
</protein>
<feature type="domain" description="N-acetyltransferase" evidence="1">
    <location>
        <begin position="126"/>
        <end position="261"/>
    </location>
</feature>
<dbReference type="InterPro" id="IPR016181">
    <property type="entry name" value="Acyl_CoA_acyltransferase"/>
</dbReference>
<dbReference type="RefSeq" id="WP_413780214.1">
    <property type="nucleotide sequence ID" value="NZ_JAUOZS010000001.1"/>
</dbReference>
<proteinExistence type="predicted"/>
<dbReference type="InterPro" id="IPR000182">
    <property type="entry name" value="GNAT_dom"/>
</dbReference>
<evidence type="ECO:0000313" key="3">
    <source>
        <dbReference type="Proteomes" id="UP001254848"/>
    </source>
</evidence>
<dbReference type="PROSITE" id="PS51186">
    <property type="entry name" value="GNAT"/>
    <property type="match status" value="1"/>
</dbReference>
<name>A0ABU3NY31_9FIRM</name>
<gene>
    <name evidence="2" type="ORF">Q4T40_10685</name>
</gene>